<keyword evidence="2" id="KW-1003">Cell membrane</keyword>
<keyword evidence="18" id="KW-1185">Reference proteome</keyword>
<dbReference type="InterPro" id="IPR013783">
    <property type="entry name" value="Ig-like_fold"/>
</dbReference>
<gene>
    <name evidence="17" type="primary">Cd8a_1</name>
    <name evidence="17" type="ORF">DONATR_R02296</name>
</gene>
<dbReference type="Proteomes" id="UP000660704">
    <property type="component" value="Unassembled WGS sequence"/>
</dbReference>
<feature type="chain" id="PRO_5032717214" evidence="15">
    <location>
        <begin position="22"/>
        <end position="199"/>
    </location>
</feature>
<dbReference type="Gene3D" id="2.60.40.10">
    <property type="entry name" value="Immunoglobulins"/>
    <property type="match status" value="1"/>
</dbReference>
<dbReference type="PANTHER" id="PTHR10441:SF2">
    <property type="entry name" value="T-CELL SURFACE GLYCOPROTEIN CD8 ALPHA CHAIN"/>
    <property type="match status" value="1"/>
</dbReference>
<keyword evidence="6 14" id="KW-1133">Transmembrane helix</keyword>
<keyword evidence="7" id="KW-1064">Adaptive immunity</keyword>
<comment type="caution">
    <text evidence="17">The sequence shown here is derived from an EMBL/GenBank/DDBJ whole genome shotgun (WGS) entry which is preliminary data.</text>
</comment>
<evidence type="ECO:0000313" key="17">
    <source>
        <dbReference type="EMBL" id="NXB74916.1"/>
    </source>
</evidence>
<feature type="non-terminal residue" evidence="17">
    <location>
        <position position="1"/>
    </location>
</feature>
<keyword evidence="11" id="KW-0325">Glycoprotein</keyword>
<evidence type="ECO:0000256" key="11">
    <source>
        <dbReference type="ARBA" id="ARBA00023180"/>
    </source>
</evidence>
<dbReference type="EMBL" id="WBMY01007579">
    <property type="protein sequence ID" value="NXB74916.1"/>
    <property type="molecule type" value="Genomic_DNA"/>
</dbReference>
<dbReference type="SMART" id="SM00409">
    <property type="entry name" value="IG"/>
    <property type="match status" value="1"/>
</dbReference>
<evidence type="ECO:0000256" key="1">
    <source>
        <dbReference type="ARBA" id="ARBA00004251"/>
    </source>
</evidence>
<keyword evidence="4 15" id="KW-0732">Signal</keyword>
<evidence type="ECO:0000256" key="10">
    <source>
        <dbReference type="ARBA" id="ARBA00023157"/>
    </source>
</evidence>
<keyword evidence="13" id="KW-0393">Immunoglobulin domain</keyword>
<evidence type="ECO:0000256" key="12">
    <source>
        <dbReference type="ARBA" id="ARBA00023288"/>
    </source>
</evidence>
<evidence type="ECO:0000313" key="18">
    <source>
        <dbReference type="Proteomes" id="UP000660704"/>
    </source>
</evidence>
<comment type="subcellular location">
    <subcellularLocation>
        <location evidence="1">Cell membrane</location>
        <topology evidence="1">Single-pass type I membrane protein</topology>
    </subcellularLocation>
</comment>
<keyword evidence="12" id="KW-0449">Lipoprotein</keyword>
<dbReference type="InterPro" id="IPR036179">
    <property type="entry name" value="Ig-like_dom_sf"/>
</dbReference>
<dbReference type="InterPro" id="IPR013106">
    <property type="entry name" value="Ig_V-set"/>
</dbReference>
<dbReference type="GO" id="GO:0002456">
    <property type="term" value="P:T cell mediated immunity"/>
    <property type="evidence" value="ECO:0007669"/>
    <property type="project" value="TreeGrafter"/>
</dbReference>
<reference evidence="17" key="1">
    <citation type="submission" date="2019-09" db="EMBL/GenBank/DDBJ databases">
        <title>Bird 10,000 Genomes (B10K) Project - Family phase.</title>
        <authorList>
            <person name="Zhang G."/>
        </authorList>
    </citation>
    <scope>NUCLEOTIDE SEQUENCE</scope>
    <source>
        <strain evidence="17">B10K-DU-001-63</strain>
        <tissue evidence="17">Muscle</tissue>
    </source>
</reference>
<dbReference type="GO" id="GO:0007166">
    <property type="term" value="P:cell surface receptor signaling pathway"/>
    <property type="evidence" value="ECO:0007669"/>
    <property type="project" value="TreeGrafter"/>
</dbReference>
<keyword evidence="3 14" id="KW-0812">Transmembrane</keyword>
<name>A0A851JAR4_9PASS</name>
<evidence type="ECO:0000256" key="9">
    <source>
        <dbReference type="ARBA" id="ARBA00023139"/>
    </source>
</evidence>
<dbReference type="InterPro" id="IPR015468">
    <property type="entry name" value="CD8_asu"/>
</dbReference>
<evidence type="ECO:0000256" key="6">
    <source>
        <dbReference type="ARBA" id="ARBA00022989"/>
    </source>
</evidence>
<dbReference type="GO" id="GO:0009897">
    <property type="term" value="C:external side of plasma membrane"/>
    <property type="evidence" value="ECO:0007669"/>
    <property type="project" value="TreeGrafter"/>
</dbReference>
<keyword evidence="9" id="KW-0564">Palmitate</keyword>
<evidence type="ECO:0000256" key="15">
    <source>
        <dbReference type="SAM" id="SignalP"/>
    </source>
</evidence>
<accession>A0A851JAR4</accession>
<evidence type="ECO:0000256" key="7">
    <source>
        <dbReference type="ARBA" id="ARBA00023130"/>
    </source>
</evidence>
<feature type="non-terminal residue" evidence="17">
    <location>
        <position position="199"/>
    </location>
</feature>
<dbReference type="FunFam" id="2.60.40.10:FF:001514">
    <property type="entry name" value="CD8 alpha chain"/>
    <property type="match status" value="1"/>
</dbReference>
<evidence type="ECO:0000256" key="13">
    <source>
        <dbReference type="ARBA" id="ARBA00023319"/>
    </source>
</evidence>
<evidence type="ECO:0000256" key="2">
    <source>
        <dbReference type="ARBA" id="ARBA00022475"/>
    </source>
</evidence>
<proteinExistence type="predicted"/>
<evidence type="ECO:0000256" key="8">
    <source>
        <dbReference type="ARBA" id="ARBA00023136"/>
    </source>
</evidence>
<dbReference type="AlphaFoldDB" id="A0A851JAR4"/>
<dbReference type="InterPro" id="IPR003599">
    <property type="entry name" value="Ig_sub"/>
</dbReference>
<dbReference type="Pfam" id="PF07686">
    <property type="entry name" value="V-set"/>
    <property type="match status" value="1"/>
</dbReference>
<evidence type="ECO:0000256" key="3">
    <source>
        <dbReference type="ARBA" id="ARBA00022692"/>
    </source>
</evidence>
<dbReference type="PANTHER" id="PTHR10441">
    <property type="entry name" value="CD8 ALPHA CHAIN"/>
    <property type="match status" value="1"/>
</dbReference>
<feature type="signal peptide" evidence="15">
    <location>
        <begin position="1"/>
        <end position="21"/>
    </location>
</feature>
<evidence type="ECO:0000256" key="4">
    <source>
        <dbReference type="ARBA" id="ARBA00022729"/>
    </source>
</evidence>
<dbReference type="SUPFAM" id="SSF48726">
    <property type="entry name" value="Immunoglobulin"/>
    <property type="match status" value="1"/>
</dbReference>
<keyword evidence="10" id="KW-1015">Disulfide bond</keyword>
<keyword evidence="5" id="KW-0391">Immunity</keyword>
<keyword evidence="8 14" id="KW-0472">Membrane</keyword>
<dbReference type="GO" id="GO:0045065">
    <property type="term" value="P:cytotoxic T cell differentiation"/>
    <property type="evidence" value="ECO:0007669"/>
    <property type="project" value="TreeGrafter"/>
</dbReference>
<organism evidence="17 18">
    <name type="scientific">Donacobius atricapilla</name>
    <dbReference type="NCBI Taxonomy" id="237420"/>
    <lineage>
        <taxon>Eukaryota</taxon>
        <taxon>Metazoa</taxon>
        <taxon>Chordata</taxon>
        <taxon>Craniata</taxon>
        <taxon>Vertebrata</taxon>
        <taxon>Euteleostomi</taxon>
        <taxon>Archelosauria</taxon>
        <taxon>Archosauria</taxon>
        <taxon>Dinosauria</taxon>
        <taxon>Saurischia</taxon>
        <taxon>Theropoda</taxon>
        <taxon>Coelurosauria</taxon>
        <taxon>Aves</taxon>
        <taxon>Neognathae</taxon>
        <taxon>Neoaves</taxon>
        <taxon>Telluraves</taxon>
        <taxon>Australaves</taxon>
        <taxon>Passeriformes</taxon>
        <taxon>Mimidae</taxon>
        <taxon>Donacobius</taxon>
    </lineage>
</organism>
<sequence length="199" mass="22805">MDTSPALLLLLTLAFCEYGHGVRSPKDMTRLQVGQKLELECRTHRSGGAFWIRQDRSGTLHFIVFISSTSRTTFEGNQKTSTRFEARKEHTFYLLVVKSFTPWDEGNYFCVTNFNQMLYFSPGQLVFLPATTPGPTTQWGMTEKDSCLKTPDPESRRQEALDHFCFVFLWVPLAGLCLLLLQLLANTIVLRRRTAHHNP</sequence>
<protein>
    <submittedName>
        <fullName evidence="17">CD8A protein</fullName>
    </submittedName>
</protein>
<evidence type="ECO:0000259" key="16">
    <source>
        <dbReference type="SMART" id="SM00409"/>
    </source>
</evidence>
<feature type="transmembrane region" description="Helical" evidence="14">
    <location>
        <begin position="167"/>
        <end position="190"/>
    </location>
</feature>
<evidence type="ECO:0000256" key="5">
    <source>
        <dbReference type="ARBA" id="ARBA00022859"/>
    </source>
</evidence>
<evidence type="ECO:0000256" key="14">
    <source>
        <dbReference type="SAM" id="Phobius"/>
    </source>
</evidence>
<feature type="domain" description="Immunoglobulin" evidence="16">
    <location>
        <begin position="26"/>
        <end position="129"/>
    </location>
</feature>